<organism evidence="8 9">
    <name type="scientific">Paraburkholderia tuberum</name>
    <dbReference type="NCBI Taxonomy" id="157910"/>
    <lineage>
        <taxon>Bacteria</taxon>
        <taxon>Pseudomonadati</taxon>
        <taxon>Pseudomonadota</taxon>
        <taxon>Betaproteobacteria</taxon>
        <taxon>Burkholderiales</taxon>
        <taxon>Burkholderiaceae</taxon>
        <taxon>Paraburkholderia</taxon>
    </lineage>
</organism>
<dbReference type="EMBL" id="FNKX01000002">
    <property type="protein sequence ID" value="SDR55016.1"/>
    <property type="molecule type" value="Genomic_DNA"/>
</dbReference>
<keyword evidence="4 6" id="KW-1133">Transmembrane helix</keyword>
<protein>
    <submittedName>
        <fullName evidence="8">Type II secretion system protein F (GspF)</fullName>
    </submittedName>
</protein>
<comment type="subcellular location">
    <subcellularLocation>
        <location evidence="1">Cell membrane</location>
        <topology evidence="1">Multi-pass membrane protein</topology>
    </subcellularLocation>
</comment>
<keyword evidence="2" id="KW-1003">Cell membrane</keyword>
<evidence type="ECO:0000256" key="4">
    <source>
        <dbReference type="ARBA" id="ARBA00022989"/>
    </source>
</evidence>
<dbReference type="AlphaFoldDB" id="A0A1H1JYJ2"/>
<evidence type="ECO:0000256" key="1">
    <source>
        <dbReference type="ARBA" id="ARBA00004651"/>
    </source>
</evidence>
<keyword evidence="9" id="KW-1185">Reference proteome</keyword>
<proteinExistence type="predicted"/>
<evidence type="ECO:0000313" key="8">
    <source>
        <dbReference type="EMBL" id="SDR55016.1"/>
    </source>
</evidence>
<evidence type="ECO:0000256" key="2">
    <source>
        <dbReference type="ARBA" id="ARBA00022475"/>
    </source>
</evidence>
<keyword evidence="3 6" id="KW-0812">Transmembrane</keyword>
<evidence type="ECO:0000256" key="5">
    <source>
        <dbReference type="ARBA" id="ARBA00023136"/>
    </source>
</evidence>
<feature type="transmembrane region" description="Helical" evidence="6">
    <location>
        <begin position="111"/>
        <end position="133"/>
    </location>
</feature>
<feature type="transmembrane region" description="Helical" evidence="6">
    <location>
        <begin position="12"/>
        <end position="28"/>
    </location>
</feature>
<dbReference type="RefSeq" id="WP_341865050.1">
    <property type="nucleotide sequence ID" value="NZ_FNKX01000002.1"/>
</dbReference>
<feature type="domain" description="Type II secretion system protein GspF" evidence="7">
    <location>
        <begin position="180"/>
        <end position="306"/>
    </location>
</feature>
<dbReference type="STRING" id="157910.SAMN05445850_5984"/>
<reference evidence="9" key="1">
    <citation type="submission" date="2016-10" db="EMBL/GenBank/DDBJ databases">
        <authorList>
            <person name="Varghese N."/>
            <person name="Submissions S."/>
        </authorList>
    </citation>
    <scope>NUCLEOTIDE SEQUENCE [LARGE SCALE GENOMIC DNA]</scope>
    <source>
        <strain evidence="9">DUS833</strain>
    </source>
</reference>
<evidence type="ECO:0000256" key="6">
    <source>
        <dbReference type="SAM" id="Phobius"/>
    </source>
</evidence>
<dbReference type="PANTHER" id="PTHR35007:SF2">
    <property type="entry name" value="PILUS ASSEMBLE PROTEIN"/>
    <property type="match status" value="1"/>
</dbReference>
<evidence type="ECO:0000256" key="3">
    <source>
        <dbReference type="ARBA" id="ARBA00022692"/>
    </source>
</evidence>
<accession>A0A1H1JYJ2</accession>
<feature type="transmembrane region" description="Helical" evidence="6">
    <location>
        <begin position="296"/>
        <end position="316"/>
    </location>
</feature>
<sequence length="323" mass="35162">MSTMRIDQLANLLMLLLLLGALVLWWAFNRGGYRGRIAERVREVSVGAATGAASSGNDPSKNGFVFVRRVVASLIRFGERMPLFTSDQRLKLARDLVKAGFRGPNAVPTLIALKFVSGVLWAALVVLWVADLFALGHVVAIRVLMMLAAFVFGMIVPEYALDMYARRRRKQILAYFPDALDLFVICTNAGNSLGVALRRVAQEMALICPALASELALTADELHLSGDGARALQAMADRVDVPPVRALISTLTQSMRYGTPISQALRTLSRIERTAHIVRIEETAAKLAPKMVVPMMLFILPAVVAISAGPAIMQLATSLKHLT</sequence>
<evidence type="ECO:0000313" key="9">
    <source>
        <dbReference type="Proteomes" id="UP000199365"/>
    </source>
</evidence>
<feature type="transmembrane region" description="Helical" evidence="6">
    <location>
        <begin position="139"/>
        <end position="161"/>
    </location>
</feature>
<dbReference type="Pfam" id="PF00482">
    <property type="entry name" value="T2SSF"/>
    <property type="match status" value="1"/>
</dbReference>
<dbReference type="InterPro" id="IPR018076">
    <property type="entry name" value="T2SS_GspF_dom"/>
</dbReference>
<gene>
    <name evidence="8" type="ORF">SAMN05445850_5984</name>
</gene>
<dbReference type="Proteomes" id="UP000199365">
    <property type="component" value="Unassembled WGS sequence"/>
</dbReference>
<name>A0A1H1JYJ2_9BURK</name>
<keyword evidence="5 6" id="KW-0472">Membrane</keyword>
<evidence type="ECO:0000259" key="7">
    <source>
        <dbReference type="Pfam" id="PF00482"/>
    </source>
</evidence>
<dbReference type="GO" id="GO:0005886">
    <property type="term" value="C:plasma membrane"/>
    <property type="evidence" value="ECO:0007669"/>
    <property type="project" value="UniProtKB-SubCell"/>
</dbReference>
<dbReference type="PANTHER" id="PTHR35007">
    <property type="entry name" value="INTEGRAL MEMBRANE PROTEIN-RELATED"/>
    <property type="match status" value="1"/>
</dbReference>